<feature type="region of interest" description="Disordered" evidence="1">
    <location>
        <begin position="160"/>
        <end position="275"/>
    </location>
</feature>
<dbReference type="GeneID" id="30073372"/>
<feature type="compositionally biased region" description="Polar residues" evidence="1">
    <location>
        <begin position="47"/>
        <end position="77"/>
    </location>
</feature>
<feature type="compositionally biased region" description="Polar residues" evidence="1">
    <location>
        <begin position="1"/>
        <end position="15"/>
    </location>
</feature>
<feature type="compositionally biased region" description="Polar residues" evidence="1">
    <location>
        <begin position="167"/>
        <end position="190"/>
    </location>
</feature>
<feature type="region of interest" description="Disordered" evidence="1">
    <location>
        <begin position="1"/>
        <end position="147"/>
    </location>
</feature>
<sequence length="275" mass="29860">MTRTSASSRVQSRRGSLNIPGPNPIQLQHASDRINSWRQDIDGVRPSMNNTPARSERSMSPTKPGQSPINSPINSAANLAPESRRKPLPTSPISRPTPTSPTGSGLSNRTTVRASQDRERNGITSPPTPSFSLISASDSEGANDKEGSFWNLSRWRSSRQSLRCSAALNTPASPNGSPTPGHNRSGSQFLSVRERSSPRMSLGVDELKPPRQDVANRRRSAGPRLTSRLSVQGDEKNGFEDQIETHEEITPNKKRVDSGVGRISDESADSVVQSY</sequence>
<evidence type="ECO:0000313" key="2">
    <source>
        <dbReference type="EMBL" id="EWG49493.1"/>
    </source>
</evidence>
<accession>W7MD83</accession>
<feature type="compositionally biased region" description="Low complexity" evidence="1">
    <location>
        <begin position="91"/>
        <end position="107"/>
    </location>
</feature>
<dbReference type="RefSeq" id="XP_018755684.1">
    <property type="nucleotide sequence ID" value="XM_018905719.1"/>
</dbReference>
<evidence type="ECO:0000256" key="1">
    <source>
        <dbReference type="SAM" id="MobiDB-lite"/>
    </source>
</evidence>
<proteinExistence type="predicted"/>
<keyword evidence="3" id="KW-1185">Reference proteome</keyword>
<dbReference type="EMBL" id="CM000582">
    <property type="protein sequence ID" value="EWG49493.1"/>
    <property type="molecule type" value="Genomic_DNA"/>
</dbReference>
<dbReference type="EMBL" id="DS022253">
    <property type="protein sequence ID" value="EWG49493.1"/>
    <property type="molecule type" value="Genomic_DNA"/>
</dbReference>
<feature type="compositionally biased region" description="Polar residues" evidence="1">
    <location>
        <begin position="122"/>
        <end position="140"/>
    </location>
</feature>
<evidence type="ECO:0000313" key="3">
    <source>
        <dbReference type="Proteomes" id="UP000009096"/>
    </source>
</evidence>
<dbReference type="KEGG" id="fvr:FVEG_16496"/>
<dbReference type="STRING" id="334819.W7MD83"/>
<gene>
    <name evidence="2" type="ORF">FVEG_16496</name>
</gene>
<protein>
    <submittedName>
        <fullName evidence="2">Uncharacterized protein</fullName>
    </submittedName>
</protein>
<dbReference type="Proteomes" id="UP000009096">
    <property type="component" value="Chromosome 5"/>
</dbReference>
<feature type="compositionally biased region" description="Polar residues" evidence="1">
    <location>
        <begin position="25"/>
        <end position="38"/>
    </location>
</feature>
<feature type="compositionally biased region" description="Basic and acidic residues" evidence="1">
    <location>
        <begin position="233"/>
        <end position="257"/>
    </location>
</feature>
<dbReference type="AlphaFoldDB" id="W7MD83"/>
<feature type="compositionally biased region" description="Basic and acidic residues" evidence="1">
    <location>
        <begin position="205"/>
        <end position="216"/>
    </location>
</feature>
<dbReference type="VEuPathDB" id="FungiDB:FVEG_16496"/>
<reference evidence="2 3" key="1">
    <citation type="journal article" date="2010" name="Nature">
        <title>Comparative genomics reveals mobile pathogenicity chromosomes in Fusarium.</title>
        <authorList>
            <person name="Ma L.J."/>
            <person name="van der Does H.C."/>
            <person name="Borkovich K.A."/>
            <person name="Coleman J.J."/>
            <person name="Daboussi M.J."/>
            <person name="Di Pietro A."/>
            <person name="Dufresne M."/>
            <person name="Freitag M."/>
            <person name="Grabherr M."/>
            <person name="Henrissat B."/>
            <person name="Houterman P.M."/>
            <person name="Kang S."/>
            <person name="Shim W.B."/>
            <person name="Woloshuk C."/>
            <person name="Xie X."/>
            <person name="Xu J.R."/>
            <person name="Antoniw J."/>
            <person name="Baker S.E."/>
            <person name="Bluhm B.H."/>
            <person name="Breakspear A."/>
            <person name="Brown D.W."/>
            <person name="Butchko R.A."/>
            <person name="Chapman S."/>
            <person name="Coulson R."/>
            <person name="Coutinho P.M."/>
            <person name="Danchin E.G."/>
            <person name="Diener A."/>
            <person name="Gale L.R."/>
            <person name="Gardiner D.M."/>
            <person name="Goff S."/>
            <person name="Hammond-Kosack K.E."/>
            <person name="Hilburn K."/>
            <person name="Hua-Van A."/>
            <person name="Jonkers W."/>
            <person name="Kazan K."/>
            <person name="Kodira C.D."/>
            <person name="Koehrsen M."/>
            <person name="Kumar L."/>
            <person name="Lee Y.H."/>
            <person name="Li L."/>
            <person name="Manners J.M."/>
            <person name="Miranda-Saavedra D."/>
            <person name="Mukherjee M."/>
            <person name="Park G."/>
            <person name="Park J."/>
            <person name="Park S.Y."/>
            <person name="Proctor R.H."/>
            <person name="Regev A."/>
            <person name="Ruiz-Roldan M.C."/>
            <person name="Sain D."/>
            <person name="Sakthikumar S."/>
            <person name="Sykes S."/>
            <person name="Schwartz D.C."/>
            <person name="Turgeon B.G."/>
            <person name="Wapinski I."/>
            <person name="Yoder O."/>
            <person name="Young S."/>
            <person name="Zeng Q."/>
            <person name="Zhou S."/>
            <person name="Galagan J."/>
            <person name="Cuomo C.A."/>
            <person name="Kistler H.C."/>
            <person name="Rep M."/>
        </authorList>
    </citation>
    <scope>NUCLEOTIDE SEQUENCE [LARGE SCALE GENOMIC DNA]</scope>
    <source>
        <strain evidence="3">M3125 / FGSC 7600</strain>
    </source>
</reference>
<organism evidence="2 3">
    <name type="scientific">Gibberella moniliformis (strain M3125 / FGSC 7600)</name>
    <name type="common">Maize ear and stalk rot fungus</name>
    <name type="synonym">Fusarium verticillioides</name>
    <dbReference type="NCBI Taxonomy" id="334819"/>
    <lineage>
        <taxon>Eukaryota</taxon>
        <taxon>Fungi</taxon>
        <taxon>Dikarya</taxon>
        <taxon>Ascomycota</taxon>
        <taxon>Pezizomycotina</taxon>
        <taxon>Sordariomycetes</taxon>
        <taxon>Hypocreomycetidae</taxon>
        <taxon>Hypocreales</taxon>
        <taxon>Nectriaceae</taxon>
        <taxon>Fusarium</taxon>
        <taxon>Fusarium fujikuroi species complex</taxon>
    </lineage>
</organism>
<name>W7MD83_GIBM7</name>